<accession>A0A261TV42</accession>
<evidence type="ECO:0000256" key="3">
    <source>
        <dbReference type="ARBA" id="ARBA00022475"/>
    </source>
</evidence>
<reference evidence="11 12" key="1">
    <citation type="submission" date="2017-05" db="EMBL/GenBank/DDBJ databases">
        <title>Complete and WGS of Bordetella genogroups.</title>
        <authorList>
            <person name="Spilker T."/>
            <person name="LiPuma J."/>
        </authorList>
    </citation>
    <scope>NUCLEOTIDE SEQUENCE [LARGE SCALE GENOMIC DNA]</scope>
    <source>
        <strain evidence="11 12">AU9919</strain>
    </source>
</reference>
<evidence type="ECO:0000259" key="10">
    <source>
        <dbReference type="Pfam" id="PF04290"/>
    </source>
</evidence>
<evidence type="ECO:0000313" key="11">
    <source>
        <dbReference type="EMBL" id="OZI52880.1"/>
    </source>
</evidence>
<protein>
    <recommendedName>
        <fullName evidence="9">TRAP transporter small permease protein</fullName>
    </recommendedName>
</protein>
<dbReference type="Pfam" id="PF04290">
    <property type="entry name" value="DctQ"/>
    <property type="match status" value="1"/>
</dbReference>
<dbReference type="RefSeq" id="WP_094838725.1">
    <property type="nucleotide sequence ID" value="NZ_NEVQ01000020.1"/>
</dbReference>
<name>A0A261TV42_9BORD</name>
<evidence type="ECO:0000256" key="6">
    <source>
        <dbReference type="ARBA" id="ARBA00022989"/>
    </source>
</evidence>
<feature type="transmembrane region" description="Helical" evidence="9">
    <location>
        <begin position="7"/>
        <end position="27"/>
    </location>
</feature>
<dbReference type="PANTHER" id="PTHR35011:SF2">
    <property type="entry name" value="2,3-DIKETO-L-GULONATE TRAP TRANSPORTER SMALL PERMEASE PROTEIN YIAM"/>
    <property type="match status" value="1"/>
</dbReference>
<comment type="function">
    <text evidence="9">Part of the tripartite ATP-independent periplasmic (TRAP) transport system.</text>
</comment>
<evidence type="ECO:0000256" key="2">
    <source>
        <dbReference type="ARBA" id="ARBA00022448"/>
    </source>
</evidence>
<dbReference type="Proteomes" id="UP000216885">
    <property type="component" value="Unassembled WGS sequence"/>
</dbReference>
<evidence type="ECO:0000256" key="8">
    <source>
        <dbReference type="ARBA" id="ARBA00038436"/>
    </source>
</evidence>
<feature type="transmembrane region" description="Helical" evidence="9">
    <location>
        <begin position="85"/>
        <end position="103"/>
    </location>
</feature>
<keyword evidence="6 9" id="KW-1133">Transmembrane helix</keyword>
<comment type="caution">
    <text evidence="11">The sequence shown here is derived from an EMBL/GenBank/DDBJ whole genome shotgun (WGS) entry which is preliminary data.</text>
</comment>
<evidence type="ECO:0000256" key="7">
    <source>
        <dbReference type="ARBA" id="ARBA00023136"/>
    </source>
</evidence>
<feature type="transmembrane region" description="Helical" evidence="9">
    <location>
        <begin position="123"/>
        <end position="145"/>
    </location>
</feature>
<proteinExistence type="inferred from homology"/>
<evidence type="ECO:0000256" key="9">
    <source>
        <dbReference type="RuleBase" id="RU369079"/>
    </source>
</evidence>
<dbReference type="AlphaFoldDB" id="A0A261TV42"/>
<organism evidence="11 12">
    <name type="scientific">Bordetella genomosp. 4</name>
    <dbReference type="NCBI Taxonomy" id="463044"/>
    <lineage>
        <taxon>Bacteria</taxon>
        <taxon>Pseudomonadati</taxon>
        <taxon>Pseudomonadota</taxon>
        <taxon>Betaproteobacteria</taxon>
        <taxon>Burkholderiales</taxon>
        <taxon>Alcaligenaceae</taxon>
        <taxon>Bordetella</taxon>
    </lineage>
</organism>
<comment type="subunit">
    <text evidence="9">The complex comprises the extracytoplasmic solute receptor protein and the two transmembrane proteins.</text>
</comment>
<evidence type="ECO:0000313" key="12">
    <source>
        <dbReference type="Proteomes" id="UP000216885"/>
    </source>
</evidence>
<keyword evidence="4 9" id="KW-0997">Cell inner membrane</keyword>
<dbReference type="InterPro" id="IPR007387">
    <property type="entry name" value="TRAP_DctQ"/>
</dbReference>
<keyword evidence="5 9" id="KW-0812">Transmembrane</keyword>
<dbReference type="GO" id="GO:0022857">
    <property type="term" value="F:transmembrane transporter activity"/>
    <property type="evidence" value="ECO:0007669"/>
    <property type="project" value="UniProtKB-UniRule"/>
</dbReference>
<sequence>MRYINKFVEALITLLFTAIVIVGTLQVFNRFVLNISLSWSEEFQKFAFVWLVFLAIPVAYNRAAHLRVDTFFERFPASMQRVMQSIIDLLWIGLGVSLVTYTWRLMQVTKYQLSPGLGISMSLVYAGMVIGGAYLVLCVLTNMAVRIKAEGRPS</sequence>
<keyword evidence="3" id="KW-1003">Cell membrane</keyword>
<comment type="subcellular location">
    <subcellularLocation>
        <location evidence="1 9">Cell inner membrane</location>
        <topology evidence="1 9">Multi-pass membrane protein</topology>
    </subcellularLocation>
</comment>
<evidence type="ECO:0000256" key="5">
    <source>
        <dbReference type="ARBA" id="ARBA00022692"/>
    </source>
</evidence>
<dbReference type="GO" id="GO:0015740">
    <property type="term" value="P:C4-dicarboxylate transport"/>
    <property type="evidence" value="ECO:0007669"/>
    <property type="project" value="TreeGrafter"/>
</dbReference>
<feature type="domain" description="Tripartite ATP-independent periplasmic transporters DctQ component" evidence="10">
    <location>
        <begin position="19"/>
        <end position="147"/>
    </location>
</feature>
<keyword evidence="12" id="KW-1185">Reference proteome</keyword>
<keyword evidence="2 9" id="KW-0813">Transport</keyword>
<dbReference type="EMBL" id="NEVQ01000020">
    <property type="protein sequence ID" value="OZI52880.1"/>
    <property type="molecule type" value="Genomic_DNA"/>
</dbReference>
<dbReference type="InterPro" id="IPR055348">
    <property type="entry name" value="DctQ"/>
</dbReference>
<evidence type="ECO:0000256" key="4">
    <source>
        <dbReference type="ARBA" id="ARBA00022519"/>
    </source>
</evidence>
<evidence type="ECO:0000256" key="1">
    <source>
        <dbReference type="ARBA" id="ARBA00004429"/>
    </source>
</evidence>
<dbReference type="GO" id="GO:0005886">
    <property type="term" value="C:plasma membrane"/>
    <property type="evidence" value="ECO:0007669"/>
    <property type="project" value="UniProtKB-SubCell"/>
</dbReference>
<feature type="transmembrane region" description="Helical" evidence="9">
    <location>
        <begin position="47"/>
        <end position="64"/>
    </location>
</feature>
<gene>
    <name evidence="11" type="ORF">CAL20_19645</name>
</gene>
<comment type="similarity">
    <text evidence="8 9">Belongs to the TRAP transporter small permease family.</text>
</comment>
<keyword evidence="7 9" id="KW-0472">Membrane</keyword>
<dbReference type="PANTHER" id="PTHR35011">
    <property type="entry name" value="2,3-DIKETO-L-GULONATE TRAP TRANSPORTER SMALL PERMEASE PROTEIN YIAM"/>
    <property type="match status" value="1"/>
</dbReference>